<feature type="region of interest" description="Disordered" evidence="1">
    <location>
        <begin position="1"/>
        <end position="28"/>
    </location>
</feature>
<proteinExistence type="predicted"/>
<feature type="compositionally biased region" description="Polar residues" evidence="1">
    <location>
        <begin position="262"/>
        <end position="288"/>
    </location>
</feature>
<feature type="compositionally biased region" description="Low complexity" evidence="1">
    <location>
        <begin position="322"/>
        <end position="349"/>
    </location>
</feature>
<feature type="compositionally biased region" description="Low complexity" evidence="1">
    <location>
        <begin position="420"/>
        <end position="430"/>
    </location>
</feature>
<organism evidence="2 3">
    <name type="scientific">Penaeus vannamei</name>
    <name type="common">Whiteleg shrimp</name>
    <name type="synonym">Litopenaeus vannamei</name>
    <dbReference type="NCBI Taxonomy" id="6689"/>
    <lineage>
        <taxon>Eukaryota</taxon>
        <taxon>Metazoa</taxon>
        <taxon>Ecdysozoa</taxon>
        <taxon>Arthropoda</taxon>
        <taxon>Crustacea</taxon>
        <taxon>Multicrustacea</taxon>
        <taxon>Malacostraca</taxon>
        <taxon>Eumalacostraca</taxon>
        <taxon>Eucarida</taxon>
        <taxon>Decapoda</taxon>
        <taxon>Dendrobranchiata</taxon>
        <taxon>Penaeoidea</taxon>
        <taxon>Penaeidae</taxon>
        <taxon>Penaeus</taxon>
    </lineage>
</organism>
<feature type="compositionally biased region" description="Polar residues" evidence="1">
    <location>
        <begin position="46"/>
        <end position="70"/>
    </location>
</feature>
<dbReference type="OrthoDB" id="10682445at2759"/>
<accession>A0A3R7PI98</accession>
<dbReference type="Proteomes" id="UP000283509">
    <property type="component" value="Unassembled WGS sequence"/>
</dbReference>
<feature type="compositionally biased region" description="Polar residues" evidence="1">
    <location>
        <begin position="135"/>
        <end position="144"/>
    </location>
</feature>
<feature type="non-terminal residue" evidence="2">
    <location>
        <position position="1"/>
    </location>
</feature>
<evidence type="ECO:0000313" key="2">
    <source>
        <dbReference type="EMBL" id="ROT72824.1"/>
    </source>
</evidence>
<gene>
    <name evidence="2" type="ORF">C7M84_008781</name>
</gene>
<reference evidence="2 3" key="2">
    <citation type="submission" date="2019-01" db="EMBL/GenBank/DDBJ databases">
        <title>The decoding of complex shrimp genome reveals the adaptation for benthos swimmer, frequently molting mechanism and breeding impact on genome.</title>
        <authorList>
            <person name="Sun Y."/>
            <person name="Gao Y."/>
            <person name="Yu Y."/>
        </authorList>
    </citation>
    <scope>NUCLEOTIDE SEQUENCE [LARGE SCALE GENOMIC DNA]</scope>
    <source>
        <tissue evidence="2">Muscle</tissue>
    </source>
</reference>
<dbReference type="STRING" id="6689.A0A3R7PI98"/>
<evidence type="ECO:0000313" key="3">
    <source>
        <dbReference type="Proteomes" id="UP000283509"/>
    </source>
</evidence>
<keyword evidence="3" id="KW-1185">Reference proteome</keyword>
<name>A0A3R7PI98_PENVA</name>
<feature type="compositionally biased region" description="Polar residues" evidence="1">
    <location>
        <begin position="221"/>
        <end position="230"/>
    </location>
</feature>
<sequence length="701" mass="71013">LASCAAEEVRVQQELPPPQQTDSPLDQVAAEQHQLSVQQLHEIPTGVQNNSQQQIVETQHWPQRRGTSQPKLRRLTQGHSEQHVWPQRNEDVLETPQHTAQGSGHRDPSPQQDPLSGGNRSQPILFNIALATPPSDLQPSTSRASGEVPPPVSQRDRSSTRRQQAKPTPTLHTPSNTPAGWSSEGRWLASPTTLSPRPPARPRSPSAAPNGSVQRLRKVLSRQQTRSQVLPPSLAPTKSRENSDDSKGTSDIPGVSEFIGASASTPKVAANTSKDPANTSKGSANTSKGPAYPEVSPDPRKTPSYSRVSLQRPPTVAVRGDITPPTTTPIVPSPLSVAPTASATPKPKTPTAFPNAIAAAPTKTLNRTPTVVYAVTPAGDLVASTPAPSADDLVPESTYHQEIDLDLPEIYTSYLAGAAKTSTGSSNSSSPSPPSAPTSTKAVPVKTSSVPPAAPPAYKDAPISPARVASLRNLSLFGDAPSFATPAPAAPPSLLGLRGAGGLLGLGQAAQPQQQNPGLGGLGYLGLLSGLGGLGLASAPPTAGAPAFPSQQGFGLGLPLGLSNFNLGALGLGDLGLGSLGTISPLPSLEGLGLSSGLPAAGSSYGGSARGLTGLMGLAGTASGANAGLGTVGALGSLSALGLSPGRLRDAQLNLGAAASAGSLPATPLSLDGAPDSALTPAEGVVAPPPPAVPLGGEESR</sequence>
<feature type="region of interest" description="Disordered" evidence="1">
    <location>
        <begin position="43"/>
        <end position="349"/>
    </location>
</feature>
<feature type="compositionally biased region" description="Basic and acidic residues" evidence="1">
    <location>
        <begin position="238"/>
        <end position="248"/>
    </location>
</feature>
<evidence type="ECO:0000256" key="1">
    <source>
        <dbReference type="SAM" id="MobiDB-lite"/>
    </source>
</evidence>
<reference evidence="2 3" key="1">
    <citation type="submission" date="2018-04" db="EMBL/GenBank/DDBJ databases">
        <authorList>
            <person name="Zhang X."/>
            <person name="Yuan J."/>
            <person name="Li F."/>
            <person name="Xiang J."/>
        </authorList>
    </citation>
    <scope>NUCLEOTIDE SEQUENCE [LARGE SCALE GENOMIC DNA]</scope>
    <source>
        <tissue evidence="2">Muscle</tissue>
    </source>
</reference>
<dbReference type="AlphaFoldDB" id="A0A3R7PI98"/>
<feature type="region of interest" description="Disordered" evidence="1">
    <location>
        <begin position="666"/>
        <end position="701"/>
    </location>
</feature>
<dbReference type="EMBL" id="QCYY01002108">
    <property type="protein sequence ID" value="ROT72824.1"/>
    <property type="molecule type" value="Genomic_DNA"/>
</dbReference>
<feature type="compositionally biased region" description="Polar residues" evidence="1">
    <location>
        <begin position="109"/>
        <end position="124"/>
    </location>
</feature>
<comment type="caution">
    <text evidence="2">The sequence shown here is derived from an EMBL/GenBank/DDBJ whole genome shotgun (WGS) entry which is preliminary data.</text>
</comment>
<protein>
    <submittedName>
        <fullName evidence="2">Uncharacterized protein</fullName>
    </submittedName>
</protein>
<feature type="region of interest" description="Disordered" evidence="1">
    <location>
        <begin position="420"/>
        <end position="461"/>
    </location>
</feature>
<feature type="compositionally biased region" description="Polar residues" evidence="1">
    <location>
        <begin position="165"/>
        <end position="180"/>
    </location>
</feature>